<protein>
    <submittedName>
        <fullName evidence="1">Uncharacterized protein</fullName>
    </submittedName>
</protein>
<accession>A0A1J6VZQ4</accession>
<comment type="caution">
    <text evidence="1">The sequence shown here is derived from an EMBL/GenBank/DDBJ whole genome shotgun (WGS) entry which is preliminary data.</text>
</comment>
<reference evidence="1 2" key="1">
    <citation type="submission" date="2016-09" db="EMBL/GenBank/DDBJ databases">
        <title>Bacillus aquimaris SAMM genome sequence reveals colonization and biosurfactant production capacities.</title>
        <authorList>
            <person name="Waghmode S.R."/>
            <person name="Suryavanshi M.V."/>
        </authorList>
    </citation>
    <scope>NUCLEOTIDE SEQUENCE [LARGE SCALE GENOMIC DNA]</scope>
    <source>
        <strain evidence="1 2">SAMM</strain>
    </source>
</reference>
<dbReference type="RefSeq" id="WP_071619143.1">
    <property type="nucleotide sequence ID" value="NZ_MINN01000096.1"/>
</dbReference>
<dbReference type="Proteomes" id="UP000182062">
    <property type="component" value="Unassembled WGS sequence"/>
</dbReference>
<proteinExistence type="predicted"/>
<gene>
    <name evidence="1" type="ORF">BHE18_19995</name>
</gene>
<name>A0A1J6VZQ4_9BACI</name>
<keyword evidence="2" id="KW-1185">Reference proteome</keyword>
<evidence type="ECO:0000313" key="1">
    <source>
        <dbReference type="EMBL" id="OIU70794.1"/>
    </source>
</evidence>
<dbReference type="EMBL" id="MINN01000096">
    <property type="protein sequence ID" value="OIU70794.1"/>
    <property type="molecule type" value="Genomic_DNA"/>
</dbReference>
<organism evidence="1 2">
    <name type="scientific">Rossellomorea aquimaris</name>
    <dbReference type="NCBI Taxonomy" id="189382"/>
    <lineage>
        <taxon>Bacteria</taxon>
        <taxon>Bacillati</taxon>
        <taxon>Bacillota</taxon>
        <taxon>Bacilli</taxon>
        <taxon>Bacillales</taxon>
        <taxon>Bacillaceae</taxon>
        <taxon>Rossellomorea</taxon>
    </lineage>
</organism>
<dbReference type="OrthoDB" id="2919900at2"/>
<sequence length="116" mass="12948">MGAAQGCSVRYWADHPDVWVGFCPNNFFNFIFGRNVYSSNFTLGETHVLTGLGIDALARETVAALLNAAHPDVQYPLTLAEVVAKFREAFDEGGVRLEEIRVLFESFNNMYCPLPE</sequence>
<evidence type="ECO:0000313" key="2">
    <source>
        <dbReference type="Proteomes" id="UP000182062"/>
    </source>
</evidence>
<dbReference type="AlphaFoldDB" id="A0A1J6VZQ4"/>